<accession>I0UYD8</accession>
<organism evidence="3 4">
    <name type="scientific">Saccharomonospora xinjiangensis XJ-54</name>
    <dbReference type="NCBI Taxonomy" id="882086"/>
    <lineage>
        <taxon>Bacteria</taxon>
        <taxon>Bacillati</taxon>
        <taxon>Actinomycetota</taxon>
        <taxon>Actinomycetes</taxon>
        <taxon>Pseudonocardiales</taxon>
        <taxon>Pseudonocardiaceae</taxon>
        <taxon>Saccharomonospora</taxon>
    </lineage>
</organism>
<evidence type="ECO:0000313" key="3">
    <source>
        <dbReference type="EMBL" id="EID52891.1"/>
    </source>
</evidence>
<sequence>MPNQPSQQPQPFQQQPYPGQPYGQQPYPGQPYPPQPVPGQFPHGPVPQGPLTLPGWGAVPAALGVVASLVGLLVLPWVTIGDNSLGFLDFLDAVGDNLFVMPDMYVAWLAFVAVALQPLYALPWTLGAVRTQKVAKLMSGLPRTRLTHATFTRFRLLVATSALTILILHGLGIAMLFEGHFDVADPGPWVLLGGVVLTLAGNLIGPRKGPGLPQA</sequence>
<feature type="transmembrane region" description="Helical" evidence="2">
    <location>
        <begin position="105"/>
        <end position="129"/>
    </location>
</feature>
<dbReference type="RefSeq" id="WP_006236996.1">
    <property type="nucleotide sequence ID" value="NZ_JH636049.1"/>
</dbReference>
<gene>
    <name evidence="3" type="ORF">SacxiDRAFT_0619</name>
</gene>
<feature type="transmembrane region" description="Helical" evidence="2">
    <location>
        <begin position="58"/>
        <end position="80"/>
    </location>
</feature>
<proteinExistence type="predicted"/>
<dbReference type="HOGENOM" id="CLU_1502427_0_0_11"/>
<feature type="compositionally biased region" description="Pro residues" evidence="1">
    <location>
        <begin position="28"/>
        <end position="46"/>
    </location>
</feature>
<keyword evidence="4" id="KW-1185">Reference proteome</keyword>
<evidence type="ECO:0000256" key="2">
    <source>
        <dbReference type="SAM" id="Phobius"/>
    </source>
</evidence>
<dbReference type="EMBL" id="JH636049">
    <property type="protein sequence ID" value="EID52891.1"/>
    <property type="molecule type" value="Genomic_DNA"/>
</dbReference>
<reference evidence="3 4" key="1">
    <citation type="submission" date="2012-01" db="EMBL/GenBank/DDBJ databases">
        <title>Improved High-Quality Draft sequence of Saccharomonospora xinjiangensis XJ-54.</title>
        <authorList>
            <consortium name="US DOE Joint Genome Institute"/>
            <person name="Lucas S."/>
            <person name="Han J."/>
            <person name="Lapidus A."/>
            <person name="Cheng J.-F."/>
            <person name="Goodwin L."/>
            <person name="Pitluck S."/>
            <person name="Peters L."/>
            <person name="Mikhailova N."/>
            <person name="Teshima H."/>
            <person name="Detter J.C."/>
            <person name="Han C."/>
            <person name="Tapia R."/>
            <person name="Land M."/>
            <person name="Hauser L."/>
            <person name="Kyrpides N."/>
            <person name="Ivanova N."/>
            <person name="Pagani I."/>
            <person name="Brambilla E.-M."/>
            <person name="Klenk H.-P."/>
            <person name="Woyke T."/>
        </authorList>
    </citation>
    <scope>NUCLEOTIDE SEQUENCE [LARGE SCALE GENOMIC DNA]</scope>
    <source>
        <strain evidence="3 4">XJ-54</strain>
    </source>
</reference>
<keyword evidence="2" id="KW-0472">Membrane</keyword>
<feature type="region of interest" description="Disordered" evidence="1">
    <location>
        <begin position="1"/>
        <end position="46"/>
    </location>
</feature>
<evidence type="ECO:0000256" key="1">
    <source>
        <dbReference type="SAM" id="MobiDB-lite"/>
    </source>
</evidence>
<dbReference type="SUPFAM" id="SSF81995">
    <property type="entry name" value="beta-sandwich domain of Sec23/24"/>
    <property type="match status" value="1"/>
</dbReference>
<name>I0UYD8_9PSEU</name>
<keyword evidence="2" id="KW-1133">Transmembrane helix</keyword>
<keyword evidence="2" id="KW-0812">Transmembrane</keyword>
<feature type="compositionally biased region" description="Low complexity" evidence="1">
    <location>
        <begin position="1"/>
        <end position="27"/>
    </location>
</feature>
<protein>
    <submittedName>
        <fullName evidence="3">Uncharacterized protein</fullName>
    </submittedName>
</protein>
<evidence type="ECO:0000313" key="4">
    <source>
        <dbReference type="Proteomes" id="UP000004691"/>
    </source>
</evidence>
<feature type="transmembrane region" description="Helical" evidence="2">
    <location>
        <begin position="154"/>
        <end position="177"/>
    </location>
</feature>
<feature type="transmembrane region" description="Helical" evidence="2">
    <location>
        <begin position="189"/>
        <end position="205"/>
    </location>
</feature>
<dbReference type="AlphaFoldDB" id="I0UYD8"/>
<dbReference type="Proteomes" id="UP000004691">
    <property type="component" value="Unassembled WGS sequence"/>
</dbReference>
<dbReference type="eggNOG" id="ENOG5032MAI">
    <property type="taxonomic scope" value="Bacteria"/>
</dbReference>
<dbReference type="STRING" id="882086.SacxiDRAFT_0619"/>